<dbReference type="InterPro" id="IPR050105">
    <property type="entry name" value="MoCo_biosynth_MoaA/MoaC"/>
</dbReference>
<feature type="binding site" evidence="12">
    <location>
        <position position="260"/>
    </location>
    <ligand>
        <name>[4Fe-4S] cluster</name>
        <dbReference type="ChEBI" id="CHEBI:49883"/>
        <label>2</label>
        <note>4Fe-4S-substrate</note>
    </ligand>
</feature>
<comment type="function">
    <text evidence="12">Catalyzes the cyclization of GTP to (8S)-3',8-cyclo-7,8-dihydroguanosine 5'-triphosphate.</text>
</comment>
<dbReference type="SFLD" id="SFLDG01386">
    <property type="entry name" value="main_SPASM_domain-containing"/>
    <property type="match status" value="1"/>
</dbReference>
<dbReference type="PROSITE" id="PS51918">
    <property type="entry name" value="RADICAL_SAM"/>
    <property type="match status" value="1"/>
</dbReference>
<dbReference type="Pfam" id="PF04055">
    <property type="entry name" value="Radical_SAM"/>
    <property type="match status" value="1"/>
</dbReference>
<evidence type="ECO:0000256" key="5">
    <source>
        <dbReference type="ARBA" id="ARBA00022741"/>
    </source>
</evidence>
<protein>
    <recommendedName>
        <fullName evidence="1 12">GTP 3',8-cyclase</fullName>
        <ecNumber evidence="1 12">4.1.99.22</ecNumber>
    </recommendedName>
    <alternativeName>
        <fullName evidence="12">Molybdenum cofactor biosynthesis protein A</fullName>
    </alternativeName>
</protein>
<evidence type="ECO:0000256" key="11">
    <source>
        <dbReference type="ARBA" id="ARBA00048697"/>
    </source>
</evidence>
<dbReference type="SMART" id="SM00729">
    <property type="entry name" value="Elp3"/>
    <property type="match status" value="1"/>
</dbReference>
<dbReference type="SFLD" id="SFLDG01067">
    <property type="entry name" value="SPASM/twitch_domain_containing"/>
    <property type="match status" value="1"/>
</dbReference>
<dbReference type="InterPro" id="IPR013483">
    <property type="entry name" value="MoaA"/>
</dbReference>
<keyword evidence="9 12" id="KW-0501">Molybdenum cofactor biosynthesis</keyword>
<keyword evidence="10 12" id="KW-0456">Lyase</keyword>
<keyword evidence="3 12" id="KW-0949">S-adenosyl-L-methionine</keyword>
<comment type="catalytic activity">
    <reaction evidence="11 12">
        <text>GTP + AH2 + S-adenosyl-L-methionine = (8S)-3',8-cyclo-7,8-dihydroguanosine 5'-triphosphate + 5'-deoxyadenosine + L-methionine + A + H(+)</text>
        <dbReference type="Rhea" id="RHEA:49576"/>
        <dbReference type="ChEBI" id="CHEBI:13193"/>
        <dbReference type="ChEBI" id="CHEBI:15378"/>
        <dbReference type="ChEBI" id="CHEBI:17319"/>
        <dbReference type="ChEBI" id="CHEBI:17499"/>
        <dbReference type="ChEBI" id="CHEBI:37565"/>
        <dbReference type="ChEBI" id="CHEBI:57844"/>
        <dbReference type="ChEBI" id="CHEBI:59789"/>
        <dbReference type="ChEBI" id="CHEBI:131766"/>
        <dbReference type="EC" id="4.1.99.22"/>
    </reaction>
</comment>
<feature type="binding site" evidence="12">
    <location>
        <position position="70"/>
    </location>
    <ligand>
        <name>S-adenosyl-L-methionine</name>
        <dbReference type="ChEBI" id="CHEBI:59789"/>
    </ligand>
</feature>
<dbReference type="PROSITE" id="PS01305">
    <property type="entry name" value="MOAA_NIFB_PQQE"/>
    <property type="match status" value="1"/>
</dbReference>
<evidence type="ECO:0000256" key="12">
    <source>
        <dbReference type="HAMAP-Rule" id="MF_01225"/>
    </source>
</evidence>
<keyword evidence="4 12" id="KW-0479">Metal-binding</keyword>
<evidence type="ECO:0000256" key="1">
    <source>
        <dbReference type="ARBA" id="ARBA00012167"/>
    </source>
</evidence>
<dbReference type="EMBL" id="DRMJ01000023">
    <property type="protein sequence ID" value="HHL42072.1"/>
    <property type="molecule type" value="Genomic_DNA"/>
</dbReference>
<evidence type="ECO:0000256" key="8">
    <source>
        <dbReference type="ARBA" id="ARBA00023134"/>
    </source>
</evidence>
<evidence type="ECO:0000256" key="2">
    <source>
        <dbReference type="ARBA" id="ARBA00022485"/>
    </source>
</evidence>
<keyword evidence="7 12" id="KW-0411">Iron-sulfur</keyword>
<dbReference type="CDD" id="cd21117">
    <property type="entry name" value="Twitch_MoaA"/>
    <property type="match status" value="1"/>
</dbReference>
<evidence type="ECO:0000256" key="3">
    <source>
        <dbReference type="ARBA" id="ARBA00022691"/>
    </source>
</evidence>
<dbReference type="SFLD" id="SFLDG01383">
    <property type="entry name" value="cyclic_pyranopterin_phosphate"/>
    <property type="match status" value="1"/>
</dbReference>
<dbReference type="InterPro" id="IPR058240">
    <property type="entry name" value="rSAM_sf"/>
</dbReference>
<feature type="binding site" evidence="12">
    <location>
        <position position="30"/>
    </location>
    <ligand>
        <name>S-adenosyl-L-methionine</name>
        <dbReference type="ChEBI" id="CHEBI:59789"/>
    </ligand>
</feature>
<dbReference type="SUPFAM" id="SSF102114">
    <property type="entry name" value="Radical SAM enzymes"/>
    <property type="match status" value="1"/>
</dbReference>
<feature type="domain" description="Radical SAM core" evidence="14">
    <location>
        <begin position="8"/>
        <end position="233"/>
    </location>
</feature>
<feature type="binding site" evidence="12">
    <location>
        <position position="100"/>
    </location>
    <ligand>
        <name>GTP</name>
        <dbReference type="ChEBI" id="CHEBI:37565"/>
    </ligand>
</feature>
<keyword evidence="2 12" id="KW-0004">4Fe-4S</keyword>
<dbReference type="InterPro" id="IPR000385">
    <property type="entry name" value="MoaA_NifB_PqqE_Fe-S-bd_CS"/>
</dbReference>
<feature type="binding site" evidence="12">
    <location>
        <begin position="262"/>
        <end position="264"/>
    </location>
    <ligand>
        <name>GTP</name>
        <dbReference type="ChEBI" id="CHEBI:37565"/>
    </ligand>
</feature>
<dbReference type="InterPro" id="IPR013785">
    <property type="entry name" value="Aldolase_TIM"/>
</dbReference>
<comment type="caution">
    <text evidence="15">The sequence shown here is derived from an EMBL/GenBank/DDBJ whole genome shotgun (WGS) entry which is preliminary data.</text>
</comment>
<comment type="cofactor">
    <cofactor evidence="12">
        <name>[4Fe-4S] cluster</name>
        <dbReference type="ChEBI" id="CHEBI:49883"/>
    </cofactor>
    <text evidence="12">Binds 2 [4Fe-4S] clusters. Binds 1 [4Fe-4S] cluster coordinated with 3 cysteines and an exchangeable S-adenosyl-L-methionine and 1 [4Fe-4S] cluster coordinated with 3 cysteines and the GTP-derived substrate.</text>
</comment>
<gene>
    <name evidence="12 15" type="primary">moaA</name>
    <name evidence="15" type="ORF">ENJ42_00510</name>
</gene>
<accession>A0A7C5LYR2</accession>
<dbReference type="EC" id="4.1.99.22" evidence="1 12"/>
<dbReference type="CDD" id="cd01335">
    <property type="entry name" value="Radical_SAM"/>
    <property type="match status" value="1"/>
</dbReference>
<feature type="binding site" evidence="12">
    <location>
        <position position="194"/>
    </location>
    <ligand>
        <name>S-adenosyl-L-methionine</name>
        <dbReference type="ChEBI" id="CHEBI:59789"/>
    </ligand>
</feature>
<evidence type="ECO:0000259" key="14">
    <source>
        <dbReference type="PROSITE" id="PS51918"/>
    </source>
</evidence>
<reference evidence="15" key="1">
    <citation type="journal article" date="2020" name="mSystems">
        <title>Genome- and Community-Level Interaction Insights into Carbon Utilization and Element Cycling Functions of Hydrothermarchaeota in Hydrothermal Sediment.</title>
        <authorList>
            <person name="Zhou Z."/>
            <person name="Liu Y."/>
            <person name="Xu W."/>
            <person name="Pan J."/>
            <person name="Luo Z.H."/>
            <person name="Li M."/>
        </authorList>
    </citation>
    <scope>NUCLEOTIDE SEQUENCE [LARGE SCALE GENOMIC DNA]</scope>
    <source>
        <strain evidence="15">HyVt-485</strain>
    </source>
</reference>
<comment type="subunit">
    <text evidence="12">Monomer and homodimer.</text>
</comment>
<feature type="binding site" evidence="12">
    <location>
        <position position="31"/>
    </location>
    <ligand>
        <name>[4Fe-4S] cluster</name>
        <dbReference type="ChEBI" id="CHEBI:49883"/>
        <label>1</label>
        <note>4Fe-4S-S-AdoMet</note>
    </ligand>
</feature>
<dbReference type="SFLD" id="SFLDS00029">
    <property type="entry name" value="Radical_SAM"/>
    <property type="match status" value="1"/>
</dbReference>
<evidence type="ECO:0000256" key="6">
    <source>
        <dbReference type="ARBA" id="ARBA00023004"/>
    </source>
</evidence>
<dbReference type="InterPro" id="IPR006638">
    <property type="entry name" value="Elp3/MiaA/NifB-like_rSAM"/>
</dbReference>
<feature type="binding site" evidence="12">
    <location>
        <position position="66"/>
    </location>
    <ligand>
        <name>GTP</name>
        <dbReference type="ChEBI" id="CHEBI:37565"/>
    </ligand>
</feature>
<dbReference type="InterPro" id="IPR010505">
    <property type="entry name" value="MoaA_twitch"/>
</dbReference>
<keyword evidence="6 12" id="KW-0408">Iron</keyword>
<dbReference type="UniPathway" id="UPA00344"/>
<feature type="binding site" evidence="12">
    <location>
        <position position="28"/>
    </location>
    <ligand>
        <name>[4Fe-4S] cluster</name>
        <dbReference type="ChEBI" id="CHEBI:49883"/>
        <label>1</label>
        <note>4Fe-4S-S-AdoMet</note>
    </ligand>
</feature>
<dbReference type="GO" id="GO:0061798">
    <property type="term" value="F:GTP 3',8'-cyclase activity"/>
    <property type="evidence" value="ECO:0007669"/>
    <property type="project" value="UniProtKB-UniRule"/>
</dbReference>
<dbReference type="Gene3D" id="3.20.20.70">
    <property type="entry name" value="Aldolase class I"/>
    <property type="match status" value="1"/>
</dbReference>
<comment type="similarity">
    <text evidence="12">Belongs to the radical SAM superfamily. MoaA family.</text>
</comment>
<feature type="binding site" evidence="12">
    <location>
        <position position="24"/>
    </location>
    <ligand>
        <name>[4Fe-4S] cluster</name>
        <dbReference type="ChEBI" id="CHEBI:49883"/>
        <label>1</label>
        <note>4Fe-4S-S-AdoMet</note>
    </ligand>
</feature>
<dbReference type="InterPro" id="IPR040064">
    <property type="entry name" value="MoaA-like"/>
</dbReference>
<comment type="pathway">
    <text evidence="12">Cofactor biosynthesis; molybdopterin biosynthesis.</text>
</comment>
<dbReference type="GO" id="GO:0006777">
    <property type="term" value="P:Mo-molybdopterin cofactor biosynthetic process"/>
    <property type="evidence" value="ECO:0007669"/>
    <property type="project" value="UniProtKB-UniRule"/>
</dbReference>
<dbReference type="GO" id="GO:1904047">
    <property type="term" value="F:S-adenosyl-L-methionine binding"/>
    <property type="evidence" value="ECO:0007669"/>
    <property type="project" value="UniProtKB-UniRule"/>
</dbReference>
<dbReference type="GO" id="GO:0046872">
    <property type="term" value="F:metal ion binding"/>
    <property type="evidence" value="ECO:0007669"/>
    <property type="project" value="UniProtKB-KW"/>
</dbReference>
<evidence type="ECO:0000256" key="10">
    <source>
        <dbReference type="ARBA" id="ARBA00023239"/>
    </source>
</evidence>
<organism evidence="15">
    <name type="scientific">Hellea balneolensis</name>
    <dbReference type="NCBI Taxonomy" id="287478"/>
    <lineage>
        <taxon>Bacteria</taxon>
        <taxon>Pseudomonadati</taxon>
        <taxon>Pseudomonadota</taxon>
        <taxon>Alphaproteobacteria</taxon>
        <taxon>Maricaulales</taxon>
        <taxon>Robiginitomaculaceae</taxon>
        <taxon>Hellea</taxon>
    </lineage>
</organism>
<dbReference type="GO" id="GO:0061799">
    <property type="term" value="F:cyclic pyranopterin monophosphate synthase activity"/>
    <property type="evidence" value="ECO:0007669"/>
    <property type="project" value="TreeGrafter"/>
</dbReference>
<dbReference type="Pfam" id="PF06463">
    <property type="entry name" value="Mob_synth_C"/>
    <property type="match status" value="1"/>
</dbReference>
<dbReference type="GO" id="GO:0005525">
    <property type="term" value="F:GTP binding"/>
    <property type="evidence" value="ECO:0007669"/>
    <property type="project" value="UniProtKB-UniRule"/>
</dbReference>
<feature type="region of interest" description="Disordered" evidence="13">
    <location>
        <begin position="312"/>
        <end position="333"/>
    </location>
</feature>
<evidence type="ECO:0000256" key="13">
    <source>
        <dbReference type="SAM" id="MobiDB-lite"/>
    </source>
</evidence>
<feature type="binding site" evidence="12">
    <location>
        <position position="257"/>
    </location>
    <ligand>
        <name>[4Fe-4S] cluster</name>
        <dbReference type="ChEBI" id="CHEBI:49883"/>
        <label>2</label>
        <note>4Fe-4S-substrate</note>
    </ligand>
</feature>
<evidence type="ECO:0000256" key="9">
    <source>
        <dbReference type="ARBA" id="ARBA00023150"/>
    </source>
</evidence>
<proteinExistence type="inferred from homology"/>
<dbReference type="PANTHER" id="PTHR22960">
    <property type="entry name" value="MOLYBDOPTERIN COFACTOR SYNTHESIS PROTEIN A"/>
    <property type="match status" value="1"/>
</dbReference>
<name>A0A7C5LYR2_9PROT</name>
<evidence type="ECO:0000313" key="15">
    <source>
        <dbReference type="EMBL" id="HHL42072.1"/>
    </source>
</evidence>
<evidence type="ECO:0000256" key="7">
    <source>
        <dbReference type="ARBA" id="ARBA00023014"/>
    </source>
</evidence>
<dbReference type="InterPro" id="IPR007197">
    <property type="entry name" value="rSAM"/>
</dbReference>
<feature type="binding site" evidence="12">
    <location>
        <position position="124"/>
    </location>
    <ligand>
        <name>S-adenosyl-L-methionine</name>
        <dbReference type="ChEBI" id="CHEBI:59789"/>
    </ligand>
</feature>
<feature type="compositionally biased region" description="Polar residues" evidence="13">
    <location>
        <begin position="317"/>
        <end position="333"/>
    </location>
</feature>
<dbReference type="NCBIfam" id="TIGR02666">
    <property type="entry name" value="moaA"/>
    <property type="match status" value="1"/>
</dbReference>
<evidence type="ECO:0000256" key="4">
    <source>
        <dbReference type="ARBA" id="ARBA00022723"/>
    </source>
</evidence>
<feature type="binding site" evidence="12">
    <location>
        <position position="17"/>
    </location>
    <ligand>
        <name>GTP</name>
        <dbReference type="ChEBI" id="CHEBI:37565"/>
    </ligand>
</feature>
<dbReference type="PANTHER" id="PTHR22960:SF0">
    <property type="entry name" value="MOLYBDENUM COFACTOR BIOSYNTHESIS PROTEIN 1"/>
    <property type="match status" value="1"/>
</dbReference>
<dbReference type="GO" id="GO:0051539">
    <property type="term" value="F:4 iron, 4 sulfur cluster binding"/>
    <property type="evidence" value="ECO:0007669"/>
    <property type="project" value="UniProtKB-UniRule"/>
</dbReference>
<sequence length="333" mass="36777">MKNNLTDPFGRKITYLRLSLTDRCDLRCNYCMAEHMVFLPKKDVLSIEEICKLADAFVNRGITKIRLTGGEPLVRKGFMQVINHLSEHLGTGALHELTLTTNATQLSRHADALYKAGIRRINVSLDSLDPLTFNRVTRGGNLARVLEGIEAAQEAGLKIKLNTVALKHDNADAIPDMIAWAHARQMDISLIEIMPLGETGENRLDQFIPLTAIREKLDARWTLKDTDQSTGGPSRYAEVAQTGGRIGFISPLTQNFCQGCNRVRVTCTGKIYLCLGQNEHLDLKAALRGPNSERALSKCIDMAIGQKPLRHDFEIGDNSTPASVTRPMSLTGG</sequence>
<dbReference type="Proteomes" id="UP000885830">
    <property type="component" value="Unassembled WGS sequence"/>
</dbReference>
<keyword evidence="8 12" id="KW-0342">GTP-binding</keyword>
<feature type="binding site" evidence="12">
    <location>
        <position position="274"/>
    </location>
    <ligand>
        <name>[4Fe-4S] cluster</name>
        <dbReference type="ChEBI" id="CHEBI:49883"/>
        <label>2</label>
        <note>4Fe-4S-substrate</note>
    </ligand>
</feature>
<feature type="binding site" evidence="12">
    <location>
        <position position="160"/>
    </location>
    <ligand>
        <name>GTP</name>
        <dbReference type="ChEBI" id="CHEBI:37565"/>
    </ligand>
</feature>
<dbReference type="HAMAP" id="MF_01225_B">
    <property type="entry name" value="MoaA_B"/>
    <property type="match status" value="1"/>
</dbReference>
<dbReference type="AlphaFoldDB" id="A0A7C5LYR2"/>
<keyword evidence="5 12" id="KW-0547">Nucleotide-binding</keyword>